<comment type="caution">
    <text evidence="2">The sequence shown here is derived from an EMBL/GenBank/DDBJ whole genome shotgun (WGS) entry which is preliminary data.</text>
</comment>
<dbReference type="Pfam" id="PF13088">
    <property type="entry name" value="BNR_2"/>
    <property type="match status" value="1"/>
</dbReference>
<dbReference type="RefSeq" id="WP_209698537.1">
    <property type="nucleotide sequence ID" value="NZ_BAAAVU010000005.1"/>
</dbReference>
<feature type="domain" description="Sialidase" evidence="1">
    <location>
        <begin position="37"/>
        <end position="318"/>
    </location>
</feature>
<dbReference type="SUPFAM" id="SSF50939">
    <property type="entry name" value="Sialidases"/>
    <property type="match status" value="1"/>
</dbReference>
<reference evidence="2 3" key="1">
    <citation type="submission" date="2021-03" db="EMBL/GenBank/DDBJ databases">
        <title>Sequencing the genomes of 1000 actinobacteria strains.</title>
        <authorList>
            <person name="Klenk H.-P."/>
        </authorList>
    </citation>
    <scope>NUCLEOTIDE SEQUENCE [LARGE SCALE GENOMIC DNA]</scope>
    <source>
        <strain evidence="2 3">DSM 18824</strain>
    </source>
</reference>
<keyword evidence="3" id="KW-1185">Reference proteome</keyword>
<protein>
    <submittedName>
        <fullName evidence="2">Neuraminidase</fullName>
    </submittedName>
</protein>
<dbReference type="PANTHER" id="PTHR43752:SF2">
    <property type="entry name" value="BNR_ASP-BOX REPEAT FAMILY PROTEIN"/>
    <property type="match status" value="1"/>
</dbReference>
<dbReference type="EMBL" id="JAGINT010000002">
    <property type="protein sequence ID" value="MBP2355935.1"/>
    <property type="molecule type" value="Genomic_DNA"/>
</dbReference>
<proteinExistence type="predicted"/>
<organism evidence="2 3">
    <name type="scientific">Kribbella aluminosa</name>
    <dbReference type="NCBI Taxonomy" id="416017"/>
    <lineage>
        <taxon>Bacteria</taxon>
        <taxon>Bacillati</taxon>
        <taxon>Actinomycetota</taxon>
        <taxon>Actinomycetes</taxon>
        <taxon>Propionibacteriales</taxon>
        <taxon>Kribbellaceae</taxon>
        <taxon>Kribbella</taxon>
    </lineage>
</organism>
<gene>
    <name evidence="2" type="ORF">JOF29_007045</name>
</gene>
<dbReference type="InterPro" id="IPR036278">
    <property type="entry name" value="Sialidase_sf"/>
</dbReference>
<accession>A0ABS4UWD5</accession>
<sequence length="355" mass="38652">MTDIITFPAPIVTDRPDRETVLWQGIPGVAQTGDGALWVTWYTGGPKEPSADNFAVLERSTDDGASWTRIAKIEGPGGVRVFDPTLWVDPSGRLWHFWNQTDESIAELFDGAGGVWARHASAGQVAGTDADLSWSEPRRLTNGVSMNKPIVLSSGAWLLPASVWGQGPLRELGEPRDPNVYASTDEGETWALRGSAQVPSAIRTFDEHMIVELRSGDLWMLIRTLDGLAESFSPDGGAHWTIARPSGFNPHTSSRVFFRRLQDGRLMLVRNAHDSERTGLCALTSSDDGLTWSERTLLDDREVVTYPDATQLSSGELAVVYDRERAAAGEILLRRLHFGAAGAITVGTASVVSAR</sequence>
<name>A0ABS4UWD5_9ACTN</name>
<dbReference type="Gene3D" id="2.120.10.10">
    <property type="match status" value="1"/>
</dbReference>
<evidence type="ECO:0000313" key="2">
    <source>
        <dbReference type="EMBL" id="MBP2355935.1"/>
    </source>
</evidence>
<dbReference type="CDD" id="cd15482">
    <property type="entry name" value="Sialidase_non-viral"/>
    <property type="match status" value="1"/>
</dbReference>
<dbReference type="InterPro" id="IPR011040">
    <property type="entry name" value="Sialidase"/>
</dbReference>
<dbReference type="Proteomes" id="UP000755585">
    <property type="component" value="Unassembled WGS sequence"/>
</dbReference>
<dbReference type="PANTHER" id="PTHR43752">
    <property type="entry name" value="BNR/ASP-BOX REPEAT FAMILY PROTEIN"/>
    <property type="match status" value="1"/>
</dbReference>
<evidence type="ECO:0000313" key="3">
    <source>
        <dbReference type="Proteomes" id="UP000755585"/>
    </source>
</evidence>
<evidence type="ECO:0000259" key="1">
    <source>
        <dbReference type="Pfam" id="PF13088"/>
    </source>
</evidence>